<feature type="chain" id="PRO_5001643817" description="EGF-like domain-containing protein" evidence="5">
    <location>
        <begin position="22"/>
        <end position="914"/>
    </location>
</feature>
<dbReference type="InterPro" id="IPR002049">
    <property type="entry name" value="LE_dom"/>
</dbReference>
<dbReference type="CDD" id="cd00064">
    <property type="entry name" value="FU"/>
    <property type="match status" value="3"/>
</dbReference>
<reference evidence="8" key="1">
    <citation type="journal article" date="2014" name="Proc. Natl. Acad. Sci. U.S.A.">
        <title>Extensive sampling of basidiomycete genomes demonstrates inadequacy of the white-rot/brown-rot paradigm for wood decay fungi.</title>
        <authorList>
            <person name="Riley R."/>
            <person name="Salamov A.A."/>
            <person name="Brown D.W."/>
            <person name="Nagy L.G."/>
            <person name="Floudas D."/>
            <person name="Held B.W."/>
            <person name="Levasseur A."/>
            <person name="Lombard V."/>
            <person name="Morin E."/>
            <person name="Otillar R."/>
            <person name="Lindquist E.A."/>
            <person name="Sun H."/>
            <person name="LaButti K.M."/>
            <person name="Schmutz J."/>
            <person name="Jabbour D."/>
            <person name="Luo H."/>
            <person name="Baker S.E."/>
            <person name="Pisabarro A.G."/>
            <person name="Walton J.D."/>
            <person name="Blanchette R.A."/>
            <person name="Henrissat B."/>
            <person name="Martin F."/>
            <person name="Cullen D."/>
            <person name="Hibbett D.S."/>
            <person name="Grigoriev I.V."/>
        </authorList>
    </citation>
    <scope>NUCLEOTIDE SEQUENCE [LARGE SCALE GENOMIC DNA]</scope>
    <source>
        <strain evidence="8">MUCL 33604</strain>
    </source>
</reference>
<dbReference type="OrthoDB" id="18487at2759"/>
<evidence type="ECO:0000313" key="8">
    <source>
        <dbReference type="Proteomes" id="UP000027265"/>
    </source>
</evidence>
<feature type="compositionally biased region" description="Polar residues" evidence="3">
    <location>
        <begin position="894"/>
        <end position="914"/>
    </location>
</feature>
<name>A0A067Q8B7_9AGAM</name>
<evidence type="ECO:0000256" key="3">
    <source>
        <dbReference type="SAM" id="MobiDB-lite"/>
    </source>
</evidence>
<dbReference type="PROSITE" id="PS01248">
    <property type="entry name" value="EGF_LAM_1"/>
    <property type="match status" value="1"/>
</dbReference>
<feature type="compositionally biased region" description="Low complexity" evidence="3">
    <location>
        <begin position="838"/>
        <end position="851"/>
    </location>
</feature>
<gene>
    <name evidence="7" type="ORF">JAAARDRAFT_175248</name>
</gene>
<keyword evidence="1 2" id="KW-0245">EGF-like domain</keyword>
<feature type="compositionally biased region" description="Low complexity" evidence="3">
    <location>
        <begin position="879"/>
        <end position="888"/>
    </location>
</feature>
<proteinExistence type="predicted"/>
<feature type="domain" description="EGF-like" evidence="6">
    <location>
        <begin position="192"/>
        <end position="224"/>
    </location>
</feature>
<evidence type="ECO:0000313" key="7">
    <source>
        <dbReference type="EMBL" id="KDQ59747.1"/>
    </source>
</evidence>
<evidence type="ECO:0000256" key="4">
    <source>
        <dbReference type="SAM" id="Phobius"/>
    </source>
</evidence>
<feature type="disulfide bond" evidence="2">
    <location>
        <begin position="214"/>
        <end position="223"/>
    </location>
</feature>
<dbReference type="CDD" id="cd00055">
    <property type="entry name" value="EGF_Lam"/>
    <property type="match status" value="1"/>
</dbReference>
<dbReference type="PROSITE" id="PS50026">
    <property type="entry name" value="EGF_3"/>
    <property type="match status" value="1"/>
</dbReference>
<dbReference type="PANTHER" id="PTHR15332">
    <property type="entry name" value="PROPROTEIN CONVERTASE SUBTILISIN_KEXIN TYPE 5-LIKE"/>
    <property type="match status" value="1"/>
</dbReference>
<dbReference type="InterPro" id="IPR000742">
    <property type="entry name" value="EGF"/>
</dbReference>
<dbReference type="SUPFAM" id="SSF57184">
    <property type="entry name" value="Growth factor receptor domain"/>
    <property type="match status" value="3"/>
</dbReference>
<evidence type="ECO:0000256" key="2">
    <source>
        <dbReference type="PROSITE-ProRule" id="PRU00076"/>
    </source>
</evidence>
<dbReference type="AlphaFoldDB" id="A0A067Q8B7"/>
<evidence type="ECO:0000256" key="1">
    <source>
        <dbReference type="ARBA" id="ARBA00022536"/>
    </source>
</evidence>
<accession>A0A067Q8B7</accession>
<dbReference type="InParanoid" id="A0A067Q8B7"/>
<feature type="region of interest" description="Disordered" evidence="3">
    <location>
        <begin position="778"/>
        <end position="914"/>
    </location>
</feature>
<dbReference type="SMART" id="SM00261">
    <property type="entry name" value="FU"/>
    <property type="match status" value="7"/>
</dbReference>
<keyword evidence="8" id="KW-1185">Reference proteome</keyword>
<keyword evidence="4" id="KW-1133">Transmembrane helix</keyword>
<dbReference type="STRING" id="933084.A0A067Q8B7"/>
<feature type="disulfide bond" evidence="2">
    <location>
        <begin position="196"/>
        <end position="206"/>
    </location>
</feature>
<feature type="signal peptide" evidence="5">
    <location>
        <begin position="1"/>
        <end position="21"/>
    </location>
</feature>
<dbReference type="Proteomes" id="UP000027265">
    <property type="component" value="Unassembled WGS sequence"/>
</dbReference>
<comment type="caution">
    <text evidence="2">Lacks conserved residue(s) required for the propagation of feature annotation.</text>
</comment>
<dbReference type="PROSITE" id="PS00022">
    <property type="entry name" value="EGF_1"/>
    <property type="match status" value="1"/>
</dbReference>
<keyword evidence="4" id="KW-0812">Transmembrane</keyword>
<dbReference type="SMART" id="SM00181">
    <property type="entry name" value="EGF"/>
    <property type="match status" value="5"/>
</dbReference>
<keyword evidence="2" id="KW-1015">Disulfide bond</keyword>
<organism evidence="7 8">
    <name type="scientific">Jaapia argillacea MUCL 33604</name>
    <dbReference type="NCBI Taxonomy" id="933084"/>
    <lineage>
        <taxon>Eukaryota</taxon>
        <taxon>Fungi</taxon>
        <taxon>Dikarya</taxon>
        <taxon>Basidiomycota</taxon>
        <taxon>Agaricomycotina</taxon>
        <taxon>Agaricomycetes</taxon>
        <taxon>Agaricomycetidae</taxon>
        <taxon>Jaapiales</taxon>
        <taxon>Jaapiaceae</taxon>
        <taxon>Jaapia</taxon>
    </lineage>
</organism>
<protein>
    <recommendedName>
        <fullName evidence="6">EGF-like domain-containing protein</fullName>
    </recommendedName>
</protein>
<evidence type="ECO:0000259" key="6">
    <source>
        <dbReference type="PROSITE" id="PS50026"/>
    </source>
</evidence>
<dbReference type="PANTHER" id="PTHR15332:SF175">
    <property type="entry name" value="PROPROTEIN CONVERTASE SUBTILISIN_KEXIN TYPE 5-LIKE"/>
    <property type="match status" value="1"/>
</dbReference>
<feature type="transmembrane region" description="Helical" evidence="4">
    <location>
        <begin position="665"/>
        <end position="688"/>
    </location>
</feature>
<dbReference type="InterPro" id="IPR006212">
    <property type="entry name" value="Furin_repeat"/>
</dbReference>
<keyword evidence="4" id="KW-0472">Membrane</keyword>
<dbReference type="InterPro" id="IPR009030">
    <property type="entry name" value="Growth_fac_rcpt_cys_sf"/>
</dbReference>
<dbReference type="Gene3D" id="2.10.220.10">
    <property type="entry name" value="Hormone Receptor, Insulin-like Growth Factor Receptor 1, Chain A, domain 2"/>
    <property type="match status" value="4"/>
</dbReference>
<dbReference type="EMBL" id="KL197715">
    <property type="protein sequence ID" value="KDQ59747.1"/>
    <property type="molecule type" value="Genomic_DNA"/>
</dbReference>
<dbReference type="Pfam" id="PF23106">
    <property type="entry name" value="EGF_Teneurin"/>
    <property type="match status" value="1"/>
</dbReference>
<evidence type="ECO:0000256" key="5">
    <source>
        <dbReference type="SAM" id="SignalP"/>
    </source>
</evidence>
<feature type="compositionally biased region" description="Polar residues" evidence="3">
    <location>
        <begin position="803"/>
        <end position="820"/>
    </location>
</feature>
<sequence length="914" mass="94275">MFSSFPSLIISLVFGASVALAQSNPTVVCVAGQCLQGFSNTTLGVTLSTAGASTNLLLLPGQYTSSTNPQLLHSLLTSSSAKISPSPGFSNSSASSSTPSLPLNVVLQPGIAVYSESLYSSQAAFVPLPSVPASNSSASTPLPGSSLALSSDIWVAVTSGSSNSRIILWDSIPDVSQLPSGSSTSLGLLDIQSSSCSPPCSGQGICSASGTCTCPTGFTGSSCESCAAGFFGPKCQPCPSGCSECDQGISGSGRCLTTIVTNAPSTCNCLNGVCGANGQCTCNAGWTTATNGTACAKCAPGFFLDSNGDCSVCSLGCTSCADGNGDCITCQSGFTVNANDQTSCISPQAVTSTGTTCPDGSFSSGTTCTPCSPLCQTCSGPTSNDCIICGNGRYTSGGNCVAADGNGVCVGSTLIANNNKHECDGCPAKCTSCQIPNFNVASTINQLQCKGCLPGFVLSQGQCVQNCPSGTFLSPQDNLTCTACDSTCSSCAGSSTFCITCSNNQLASSGKCVASCPSNTFSSSGECIPCHPDCASCSGSSFNQCSSCSASRPVLTNGRCLPTCSKSQFFDTTSSTCQACDSSCSSCSGAGASNCLACSSSSQVLRGGSCVAAGCNQSTSVVPGLGVCLSELVAVPQVSGSSTPAPLPTITGLNSPTTVTTGRPLAWWEILLMALGCAFIFLLFLMCWRRRARKNRAKQTAKFASAKQLNQKTGWRWRFIRFGEKLFGHNASKRAQPIALDEEAGFGETDDIKLMKMRNAEEESHHKEIDKLIGSYEYSRSSQAPSGGPEHYRSRALGDSDPYTDTNRLSASSWYSQLTGNPRRAPEPRQPVRTNLNSRFSSSDQSSMYSSATRELLPPGPMSIDRPPTQAEEYRTQKQQAASSSPPSVGSYWIQPTNTGNSSASRNPFRQMSK</sequence>
<dbReference type="Gene3D" id="2.10.25.10">
    <property type="entry name" value="Laminin"/>
    <property type="match status" value="1"/>
</dbReference>
<keyword evidence="5" id="KW-0732">Signal</keyword>
<dbReference type="HOGENOM" id="CLU_010013_0_0_1"/>